<gene>
    <name evidence="1" type="ORF">CICLE_v10027260mg</name>
</gene>
<evidence type="ECO:0000313" key="2">
    <source>
        <dbReference type="Proteomes" id="UP000030687"/>
    </source>
</evidence>
<keyword evidence="2" id="KW-1185">Reference proteome</keyword>
<dbReference type="Gramene" id="ESR39654">
    <property type="protein sequence ID" value="ESR39654"/>
    <property type="gene ID" value="CICLE_v10027260mg"/>
</dbReference>
<evidence type="ECO:0000313" key="1">
    <source>
        <dbReference type="EMBL" id="ESR39654.1"/>
    </source>
</evidence>
<dbReference type="AlphaFoldDB" id="V4UJZ4"/>
<dbReference type="KEGG" id="cic:CICLE_v10027260mg"/>
<organism evidence="1 2">
    <name type="scientific">Citrus clementina</name>
    <name type="common">Clementine</name>
    <name type="synonym">Citrus deliciosa x Citrus sinensis</name>
    <dbReference type="NCBI Taxonomy" id="85681"/>
    <lineage>
        <taxon>Eukaryota</taxon>
        <taxon>Viridiplantae</taxon>
        <taxon>Streptophyta</taxon>
        <taxon>Embryophyta</taxon>
        <taxon>Tracheophyta</taxon>
        <taxon>Spermatophyta</taxon>
        <taxon>Magnoliopsida</taxon>
        <taxon>eudicotyledons</taxon>
        <taxon>Gunneridae</taxon>
        <taxon>Pentapetalae</taxon>
        <taxon>rosids</taxon>
        <taxon>malvids</taxon>
        <taxon>Sapindales</taxon>
        <taxon>Rutaceae</taxon>
        <taxon>Aurantioideae</taxon>
        <taxon>Citrus</taxon>
    </lineage>
</organism>
<dbReference type="InParanoid" id="V4UJZ4"/>
<dbReference type="Proteomes" id="UP000030687">
    <property type="component" value="Unassembled WGS sequence"/>
</dbReference>
<dbReference type="EMBL" id="KI536925">
    <property type="protein sequence ID" value="ESR39654.1"/>
    <property type="molecule type" value="Genomic_DNA"/>
</dbReference>
<proteinExistence type="predicted"/>
<accession>V4UJZ4</accession>
<protein>
    <submittedName>
        <fullName evidence="1">Uncharacterized protein</fullName>
    </submittedName>
</protein>
<sequence length="71" mass="8102">MHEVLQFQISGPAGPISNLMMCRRLIINLHRSEELHMSSVLLCFCITGLGCRKSGHHFASCVVFSYRKYVF</sequence>
<name>V4UJZ4_CITCL</name>
<reference evidence="1 2" key="1">
    <citation type="submission" date="2013-10" db="EMBL/GenBank/DDBJ databases">
        <authorList>
            <consortium name="International Citrus Genome Consortium"/>
            <person name="Jenkins J."/>
            <person name="Schmutz J."/>
            <person name="Prochnik S."/>
            <person name="Rokhsar D."/>
            <person name="Gmitter F."/>
            <person name="Ollitrault P."/>
            <person name="Machado M."/>
            <person name="Talon M."/>
            <person name="Wincker P."/>
            <person name="Jaillon O."/>
            <person name="Morgante M."/>
        </authorList>
    </citation>
    <scope>NUCLEOTIDE SEQUENCE</scope>
    <source>
        <strain evidence="2">cv. Clemenules</strain>
    </source>
</reference>